<protein>
    <submittedName>
        <fullName evidence="1">Uncharacterized protein</fullName>
    </submittedName>
</protein>
<name>A0A383DJM8_9ZZZZ</name>
<accession>A0A383DJM8</accession>
<reference evidence="1" key="1">
    <citation type="submission" date="2018-05" db="EMBL/GenBank/DDBJ databases">
        <authorList>
            <person name="Lanie J.A."/>
            <person name="Ng W.-L."/>
            <person name="Kazmierczak K.M."/>
            <person name="Andrzejewski T.M."/>
            <person name="Davidsen T.M."/>
            <person name="Wayne K.J."/>
            <person name="Tettelin H."/>
            <person name="Glass J.I."/>
            <person name="Rusch D."/>
            <person name="Podicherti R."/>
            <person name="Tsui H.-C.T."/>
            <person name="Winkler M.E."/>
        </authorList>
    </citation>
    <scope>NUCLEOTIDE SEQUENCE</scope>
</reference>
<gene>
    <name evidence="1" type="ORF">METZ01_LOCUS497357</name>
</gene>
<dbReference type="EMBL" id="UINC01217763">
    <property type="protein sequence ID" value="SVE44503.1"/>
    <property type="molecule type" value="Genomic_DNA"/>
</dbReference>
<organism evidence="1">
    <name type="scientific">marine metagenome</name>
    <dbReference type="NCBI Taxonomy" id="408172"/>
    <lineage>
        <taxon>unclassified sequences</taxon>
        <taxon>metagenomes</taxon>
        <taxon>ecological metagenomes</taxon>
    </lineage>
</organism>
<proteinExistence type="predicted"/>
<evidence type="ECO:0000313" key="1">
    <source>
        <dbReference type="EMBL" id="SVE44503.1"/>
    </source>
</evidence>
<dbReference type="AlphaFoldDB" id="A0A383DJM8"/>
<feature type="non-terminal residue" evidence="1">
    <location>
        <position position="1"/>
    </location>
</feature>
<sequence>DVVEWFTLGDALTSLNYRNEVQVLELASELISLRIRDGQ</sequence>